<name>A0A915D7A4_9BILA</name>
<reference evidence="2" key="1">
    <citation type="submission" date="2022-11" db="UniProtKB">
        <authorList>
            <consortium name="WormBaseParasite"/>
        </authorList>
    </citation>
    <scope>IDENTIFICATION</scope>
</reference>
<evidence type="ECO:0000313" key="1">
    <source>
        <dbReference type="Proteomes" id="UP000887574"/>
    </source>
</evidence>
<accession>A0A915D7A4</accession>
<dbReference type="WBParaSite" id="jg16484">
    <property type="protein sequence ID" value="jg16484"/>
    <property type="gene ID" value="jg16484"/>
</dbReference>
<dbReference type="Proteomes" id="UP000887574">
    <property type="component" value="Unplaced"/>
</dbReference>
<proteinExistence type="predicted"/>
<organism evidence="1 2">
    <name type="scientific">Ditylenchus dipsaci</name>
    <dbReference type="NCBI Taxonomy" id="166011"/>
    <lineage>
        <taxon>Eukaryota</taxon>
        <taxon>Metazoa</taxon>
        <taxon>Ecdysozoa</taxon>
        <taxon>Nematoda</taxon>
        <taxon>Chromadorea</taxon>
        <taxon>Rhabditida</taxon>
        <taxon>Tylenchina</taxon>
        <taxon>Tylenchomorpha</taxon>
        <taxon>Sphaerularioidea</taxon>
        <taxon>Anguinidae</taxon>
        <taxon>Anguininae</taxon>
        <taxon>Ditylenchus</taxon>
    </lineage>
</organism>
<sequence length="145" mass="16269">MNNSNCSSHSSKSWFTPLNTGNGLCLPQSTHTHHCPSLHKGQTFANSGHHHFRLTAGCLFRTHLLRYIIQLHSGTTLFAYRSHHYLRGLFLSQSATVSRRSVHFHTNFCFGLDAVGLTHTTIPVWSTCLISDDNSRLVIEMAPLL</sequence>
<dbReference type="AlphaFoldDB" id="A0A915D7A4"/>
<evidence type="ECO:0000313" key="2">
    <source>
        <dbReference type="WBParaSite" id="jg16484"/>
    </source>
</evidence>
<protein>
    <submittedName>
        <fullName evidence="2">Uncharacterized protein</fullName>
    </submittedName>
</protein>
<keyword evidence="1" id="KW-1185">Reference proteome</keyword>